<proteinExistence type="predicted"/>
<accession>A0A165L3Y8</accession>
<evidence type="ECO:0000313" key="2">
    <source>
        <dbReference type="Proteomes" id="UP000077266"/>
    </source>
</evidence>
<dbReference type="InParanoid" id="A0A165L3Y8"/>
<dbReference type="EMBL" id="KV425932">
    <property type="protein sequence ID" value="KZV97315.1"/>
    <property type="molecule type" value="Genomic_DNA"/>
</dbReference>
<organism evidence="1 2">
    <name type="scientific">Exidia glandulosa HHB12029</name>
    <dbReference type="NCBI Taxonomy" id="1314781"/>
    <lineage>
        <taxon>Eukaryota</taxon>
        <taxon>Fungi</taxon>
        <taxon>Dikarya</taxon>
        <taxon>Basidiomycota</taxon>
        <taxon>Agaricomycotina</taxon>
        <taxon>Agaricomycetes</taxon>
        <taxon>Auriculariales</taxon>
        <taxon>Exidiaceae</taxon>
        <taxon>Exidia</taxon>
    </lineage>
</organism>
<dbReference type="OrthoDB" id="2786563at2759"/>
<keyword evidence="2" id="KW-1185">Reference proteome</keyword>
<sequence length="686" mass="76655">MADKLANETLAAILAYHLAVPDAEFACSGARKSPFASNTRFSASHLLLVNKRWLCVATPLLYETVVIRTNAQARVLAAALKRDPGLSRFIRKLRFEGGYCNFAAKIVQAAPNVTDFAIALDFWPEDNVVPLCDVLSKSIKPQRLIIACFDFYKPNKNHSAMEMVLAQCIQDWTCMHTVALAGKILERQGVLWDALTTALHVQTIELSPTDYPVRAKILSALAEQSSAKTIRVGWSKASYRHTGLYMFRSVEDDLSHEANAKVQWAQPPQLTALPSSEDIPPSRDASWTPMRTASAALRSTIWTKIFLHLLEFQRMAEKVSWEERGYNADLFRDSQVKCMLVCKEWMDTMLPLASRDVTLRSAGALVAFQRALAKNSIAPHVRSLQLSSIGSDRPPEDVRPELIDIISQLHHLHGYRDGVFFGLDSSELAILAHTAGTSLASLEVTLHKTPSYQFPAFPALRKLRVSMPLANSPGAFETSSPDSDLLPALEELELYSMAPGSPFIDFLATLSLPLLRTFVIGRGVADDLRLRPFYTAHGASLTSWRREYVTEKSLHDVLTLCPNIRILRLSSGGKIPTPDMFALEVPQTALEEIWFPQIDCIKNNHYDKKAEMDQWYALADALDKTTYPSLKMVVIPWFDLWPATPHELGRSPMPAFSKYLADRGIQLVDCEKVAWKPRLRARGGPL</sequence>
<dbReference type="AlphaFoldDB" id="A0A165L3Y8"/>
<dbReference type="Proteomes" id="UP000077266">
    <property type="component" value="Unassembled WGS sequence"/>
</dbReference>
<protein>
    <submittedName>
        <fullName evidence="1">Uncharacterized protein</fullName>
    </submittedName>
</protein>
<reference evidence="1 2" key="1">
    <citation type="journal article" date="2016" name="Mol. Biol. Evol.">
        <title>Comparative Genomics of Early-Diverging Mushroom-Forming Fungi Provides Insights into the Origins of Lignocellulose Decay Capabilities.</title>
        <authorList>
            <person name="Nagy L.G."/>
            <person name="Riley R."/>
            <person name="Tritt A."/>
            <person name="Adam C."/>
            <person name="Daum C."/>
            <person name="Floudas D."/>
            <person name="Sun H."/>
            <person name="Yadav J.S."/>
            <person name="Pangilinan J."/>
            <person name="Larsson K.H."/>
            <person name="Matsuura K."/>
            <person name="Barry K."/>
            <person name="Labutti K."/>
            <person name="Kuo R."/>
            <person name="Ohm R.A."/>
            <person name="Bhattacharya S.S."/>
            <person name="Shirouzu T."/>
            <person name="Yoshinaga Y."/>
            <person name="Martin F.M."/>
            <person name="Grigoriev I.V."/>
            <person name="Hibbett D.S."/>
        </authorList>
    </citation>
    <scope>NUCLEOTIDE SEQUENCE [LARGE SCALE GENOMIC DNA]</scope>
    <source>
        <strain evidence="1 2">HHB12029</strain>
    </source>
</reference>
<gene>
    <name evidence="1" type="ORF">EXIGLDRAFT_833013</name>
</gene>
<evidence type="ECO:0000313" key="1">
    <source>
        <dbReference type="EMBL" id="KZV97315.1"/>
    </source>
</evidence>
<name>A0A165L3Y8_EXIGL</name>